<accession>X1LAV6</accession>
<evidence type="ECO:0000259" key="1">
    <source>
        <dbReference type="Pfam" id="PF12705"/>
    </source>
</evidence>
<protein>
    <recommendedName>
        <fullName evidence="1">PD-(D/E)XK endonuclease-like domain-containing protein</fullName>
    </recommendedName>
</protein>
<dbReference type="InterPro" id="IPR038726">
    <property type="entry name" value="PDDEXK_AddAB-type"/>
</dbReference>
<sequence>YVSHIEANRSVKDALMQKLKTRRPPYHISVTDLTNLKQAYFKRKYPEIVPPLQKQQLMWAGTGFHKIFGSAVSSEEYLEQFVEAEGIVGKIDIYENIPIEVKTTSTLVSTGDLVKYRPTYVEQLGIYCAMVNSLQGKIIIYQRHDSTESPQAPLIAYQVTFPDLEAIREEMRRRRELLVQALISNDPSNLPICAWFNRGCDYSEVCDCRTSSVPLSHTIAELAGQIQVDEPTCQQLLDKLAKPQPSRLFRTNDLIFPRKAYFKRAKPQEIAIDQGLPQEKEEHLRSMDELGFLDALRDALRYGAPGEVERIPIQHRLLPALGMVC</sequence>
<organism evidence="2">
    <name type="scientific">marine sediment metagenome</name>
    <dbReference type="NCBI Taxonomy" id="412755"/>
    <lineage>
        <taxon>unclassified sequences</taxon>
        <taxon>metagenomes</taxon>
        <taxon>ecological metagenomes</taxon>
    </lineage>
</organism>
<gene>
    <name evidence="2" type="ORF">S06H3_04830</name>
</gene>
<feature type="domain" description="PD-(D/E)XK endonuclease-like" evidence="1">
    <location>
        <begin position="87"/>
        <end position="207"/>
    </location>
</feature>
<dbReference type="Gene3D" id="3.90.320.10">
    <property type="match status" value="1"/>
</dbReference>
<dbReference type="AlphaFoldDB" id="X1LAV6"/>
<dbReference type="EMBL" id="BARV01001731">
    <property type="protein sequence ID" value="GAH99539.1"/>
    <property type="molecule type" value="Genomic_DNA"/>
</dbReference>
<name>X1LAV6_9ZZZZ</name>
<proteinExistence type="predicted"/>
<evidence type="ECO:0000313" key="2">
    <source>
        <dbReference type="EMBL" id="GAH99539.1"/>
    </source>
</evidence>
<comment type="caution">
    <text evidence="2">The sequence shown here is derived from an EMBL/GenBank/DDBJ whole genome shotgun (WGS) entry which is preliminary data.</text>
</comment>
<feature type="non-terminal residue" evidence="2">
    <location>
        <position position="1"/>
    </location>
</feature>
<dbReference type="InterPro" id="IPR011604">
    <property type="entry name" value="PDDEXK-like_dom_sf"/>
</dbReference>
<reference evidence="2" key="1">
    <citation type="journal article" date="2014" name="Front. Microbiol.">
        <title>High frequency of phylogenetically diverse reductive dehalogenase-homologous genes in deep subseafloor sedimentary metagenomes.</title>
        <authorList>
            <person name="Kawai M."/>
            <person name="Futagami T."/>
            <person name="Toyoda A."/>
            <person name="Takaki Y."/>
            <person name="Nishi S."/>
            <person name="Hori S."/>
            <person name="Arai W."/>
            <person name="Tsubouchi T."/>
            <person name="Morono Y."/>
            <person name="Uchiyama I."/>
            <person name="Ito T."/>
            <person name="Fujiyama A."/>
            <person name="Inagaki F."/>
            <person name="Takami H."/>
        </authorList>
    </citation>
    <scope>NUCLEOTIDE SEQUENCE</scope>
    <source>
        <strain evidence="2">Expedition CK06-06</strain>
    </source>
</reference>
<dbReference type="Pfam" id="PF12705">
    <property type="entry name" value="PDDEXK_1"/>
    <property type="match status" value="1"/>
</dbReference>